<sequence length="533" mass="60031">MSQYLKPQPRQLQEKINHIVVVMLENRSFDNLLGWLYSDRTPNNKQEFEGLNWNLWNPLNNIDSDGIPFIEKVPVEMNGQKKKRYGKPVPNPTNFCLPDPDPGEGFLDTNDQLFSSYQVAQQYTPEPTNMGFVNNYQKAMLYGSYSFGDDPTNPRNIMKCFTPEQTPVLSELAWSFAVCDHYHASVPSQTLPNRAFVHAATSDGSVNNTPTPFTTSKTIYNQIQDAIDGGRTELSWGIFGNNPLPSSGKKREDDLPGKFGDDHFSLTRLCMTQLHDTRFDQNFGTIDDFLKRCKKGTLPSYSFIEPTYGGPDQNDQHPPADIRPGEKLMADLYNAIKKSPKFNETLFIITYDEHGGCYDHVPPPGGASNPDAANTAGQHGFQFNRFGVRVPCVVVNPHIPAGLIARPSGYIPYDHTSIIKTVQNCFRLKGYLTQRDKNAPDLSGLLLLDTPRQKDIPRVKPLKWNTTIDEDHINDLHRIIVTIVEALTGKKKADSADFMEFIQKNYNRLFPGAVASGKKAKKKKKLKLTTKVK</sequence>
<dbReference type="PANTHER" id="PTHR31956">
    <property type="entry name" value="NON-SPECIFIC PHOSPHOLIPASE C4-RELATED"/>
    <property type="match status" value="1"/>
</dbReference>
<dbReference type="SUPFAM" id="SSF53649">
    <property type="entry name" value="Alkaline phosphatase-like"/>
    <property type="match status" value="1"/>
</dbReference>
<dbReference type="Gene3D" id="3.40.720.10">
    <property type="entry name" value="Alkaline Phosphatase, subunit A"/>
    <property type="match status" value="2"/>
</dbReference>
<dbReference type="OrthoDB" id="980947at2"/>
<evidence type="ECO:0000256" key="1">
    <source>
        <dbReference type="ARBA" id="ARBA00022801"/>
    </source>
</evidence>
<dbReference type="InterPro" id="IPR017850">
    <property type="entry name" value="Alkaline_phosphatase_core_sf"/>
</dbReference>
<dbReference type="InterPro" id="IPR007312">
    <property type="entry name" value="Phosphoesterase"/>
</dbReference>
<protein>
    <submittedName>
        <fullName evidence="2">Phosphoesterase</fullName>
    </submittedName>
</protein>
<dbReference type="GO" id="GO:0009395">
    <property type="term" value="P:phospholipid catabolic process"/>
    <property type="evidence" value="ECO:0007669"/>
    <property type="project" value="TreeGrafter"/>
</dbReference>
<evidence type="ECO:0000313" key="3">
    <source>
        <dbReference type="Proteomes" id="UP000223913"/>
    </source>
</evidence>
<dbReference type="Pfam" id="PF04185">
    <property type="entry name" value="Phosphoesterase"/>
    <property type="match status" value="1"/>
</dbReference>
<evidence type="ECO:0000313" key="2">
    <source>
        <dbReference type="EMBL" id="PHN03657.1"/>
    </source>
</evidence>
<gene>
    <name evidence="2" type="ORF">CRP01_25745</name>
</gene>
<accession>A0A2D0N5E1</accession>
<proteinExistence type="predicted"/>
<comment type="caution">
    <text evidence="2">The sequence shown here is derived from an EMBL/GenBank/DDBJ whole genome shotgun (WGS) entry which is preliminary data.</text>
</comment>
<dbReference type="RefSeq" id="WP_099152984.1">
    <property type="nucleotide sequence ID" value="NZ_PDUD01000030.1"/>
</dbReference>
<organism evidence="2 3">
    <name type="scientific">Flavilitoribacter nigricans (strain ATCC 23147 / DSM 23189 / NBRC 102662 / NCIMB 1420 / SS-2)</name>
    <name type="common">Lewinella nigricans</name>
    <dbReference type="NCBI Taxonomy" id="1122177"/>
    <lineage>
        <taxon>Bacteria</taxon>
        <taxon>Pseudomonadati</taxon>
        <taxon>Bacteroidota</taxon>
        <taxon>Saprospiria</taxon>
        <taxon>Saprospirales</taxon>
        <taxon>Lewinellaceae</taxon>
        <taxon>Flavilitoribacter</taxon>
    </lineage>
</organism>
<keyword evidence="1" id="KW-0378">Hydrolase</keyword>
<dbReference type="AlphaFoldDB" id="A0A2D0N5E1"/>
<dbReference type="PANTHER" id="PTHR31956:SF1">
    <property type="entry name" value="NON-SPECIFIC PHOSPHOLIPASE C1"/>
    <property type="match status" value="1"/>
</dbReference>
<keyword evidence="3" id="KW-1185">Reference proteome</keyword>
<dbReference type="EMBL" id="PDUD01000030">
    <property type="protein sequence ID" value="PHN03657.1"/>
    <property type="molecule type" value="Genomic_DNA"/>
</dbReference>
<dbReference type="Proteomes" id="UP000223913">
    <property type="component" value="Unassembled WGS sequence"/>
</dbReference>
<dbReference type="GO" id="GO:0042578">
    <property type="term" value="F:phosphoric ester hydrolase activity"/>
    <property type="evidence" value="ECO:0007669"/>
    <property type="project" value="UniProtKB-ARBA"/>
</dbReference>
<reference evidence="2 3" key="1">
    <citation type="submission" date="2017-10" db="EMBL/GenBank/DDBJ databases">
        <title>The draft genome sequence of Lewinella nigricans NBRC 102662.</title>
        <authorList>
            <person name="Wang K."/>
        </authorList>
    </citation>
    <scope>NUCLEOTIDE SEQUENCE [LARGE SCALE GENOMIC DNA]</scope>
    <source>
        <strain evidence="2 3">NBRC 102662</strain>
    </source>
</reference>
<name>A0A2D0N5E1_FLAN2</name>